<evidence type="ECO:0000313" key="6">
    <source>
        <dbReference type="EMBL" id="MBB5287243.1"/>
    </source>
</evidence>
<sequence>MYKYLFLFFLMLSGVVARAQHTTGVWDVYQLGAKGDGKTMDTQAIQSAIDQCHQAGGGKVYLHNGTFLSGTIYLKSNVTLYVEAGATLLGSANVDDYPIIPSKYPSYTGELVTNKMLIYAEDARAISIQGRGTIDGRGDDFDGPYLSPSFSGRPRIIHFRNCENVQVRDVTLYNSGSWVQSYQSCKNMLIDGITVDSRENKDIEKPRYATVRGRNTDGLDLVDCERVRISNCFINSGDDAICLKSFSPGEACRDITITNCIVSSNASGIKIGTETSGAFEDITIQNCVVYDTRVDAISIMTVDGARVERINVSNITVRNIKGAAIFIRLGARNRPYRKDAKINAPILRDVRVDNVQGTRIGGFGCSVTGLPGMKVENVVLSRINLEFTGGNFPLDVDKSTVASTSAPLTQAAILQEINREVPENVKAYPRGEMFGRLPAYGFYIRHVKNITLDQVQLRFAQDDHRPALICDDVEGLELSGLQAQGTSATPALLRLVNVQNAVISGSRPIFEVPLFLSVQGKESKGIVLQNNVLKNAKQKVVAEKGAQKSVVVEL</sequence>
<comment type="similarity">
    <text evidence="1 4">Belongs to the glycosyl hydrolase 28 family.</text>
</comment>
<evidence type="ECO:0000256" key="1">
    <source>
        <dbReference type="ARBA" id="ARBA00008834"/>
    </source>
</evidence>
<dbReference type="GO" id="GO:0004650">
    <property type="term" value="F:polygalacturonase activity"/>
    <property type="evidence" value="ECO:0007669"/>
    <property type="project" value="InterPro"/>
</dbReference>
<feature type="signal peptide" evidence="5">
    <location>
        <begin position="1"/>
        <end position="19"/>
    </location>
</feature>
<proteinExistence type="inferred from homology"/>
<dbReference type="InterPro" id="IPR006626">
    <property type="entry name" value="PbH1"/>
</dbReference>
<reference evidence="6 7" key="1">
    <citation type="submission" date="2020-08" db="EMBL/GenBank/DDBJ databases">
        <title>Genomic Encyclopedia of Type Strains, Phase IV (KMG-IV): sequencing the most valuable type-strain genomes for metagenomic binning, comparative biology and taxonomic classification.</title>
        <authorList>
            <person name="Goeker M."/>
        </authorList>
    </citation>
    <scope>NUCLEOTIDE SEQUENCE [LARGE SCALE GENOMIC DNA]</scope>
    <source>
        <strain evidence="6 7">DSM 105074</strain>
    </source>
</reference>
<dbReference type="Gene3D" id="2.160.20.10">
    <property type="entry name" value="Single-stranded right-handed beta-helix, Pectin lyase-like"/>
    <property type="match status" value="1"/>
</dbReference>
<evidence type="ECO:0000256" key="4">
    <source>
        <dbReference type="RuleBase" id="RU361169"/>
    </source>
</evidence>
<name>A0A840U0Y9_9BACT</name>
<dbReference type="Proteomes" id="UP000557307">
    <property type="component" value="Unassembled WGS sequence"/>
</dbReference>
<dbReference type="SMART" id="SM00710">
    <property type="entry name" value="PbH1"/>
    <property type="match status" value="5"/>
</dbReference>
<dbReference type="GO" id="GO:0005975">
    <property type="term" value="P:carbohydrate metabolic process"/>
    <property type="evidence" value="ECO:0007669"/>
    <property type="project" value="InterPro"/>
</dbReference>
<dbReference type="AlphaFoldDB" id="A0A840U0Y9"/>
<dbReference type="PANTHER" id="PTHR31339:SF9">
    <property type="entry name" value="PLASMIN AND FIBRONECTIN-BINDING PROTEIN A"/>
    <property type="match status" value="1"/>
</dbReference>
<keyword evidence="7" id="KW-1185">Reference proteome</keyword>
<keyword evidence="5" id="KW-0732">Signal</keyword>
<evidence type="ECO:0000313" key="7">
    <source>
        <dbReference type="Proteomes" id="UP000557307"/>
    </source>
</evidence>
<dbReference type="InterPro" id="IPR051801">
    <property type="entry name" value="GH28_Enzymes"/>
</dbReference>
<dbReference type="PANTHER" id="PTHR31339">
    <property type="entry name" value="PECTIN LYASE-RELATED"/>
    <property type="match status" value="1"/>
</dbReference>
<keyword evidence="3 4" id="KW-0326">Glycosidase</keyword>
<dbReference type="SUPFAM" id="SSF51126">
    <property type="entry name" value="Pectin lyase-like"/>
    <property type="match status" value="1"/>
</dbReference>
<gene>
    <name evidence="6" type="ORF">HNQ92_005406</name>
</gene>
<dbReference type="InterPro" id="IPR011050">
    <property type="entry name" value="Pectin_lyase_fold/virulence"/>
</dbReference>
<keyword evidence="2 4" id="KW-0378">Hydrolase</keyword>
<accession>A0A840U0Y9</accession>
<dbReference type="InterPro" id="IPR012334">
    <property type="entry name" value="Pectin_lyas_fold"/>
</dbReference>
<dbReference type="InterPro" id="IPR000743">
    <property type="entry name" value="Glyco_hydro_28"/>
</dbReference>
<feature type="chain" id="PRO_5033034228" evidence="5">
    <location>
        <begin position="20"/>
        <end position="554"/>
    </location>
</feature>
<dbReference type="RefSeq" id="WP_184179150.1">
    <property type="nucleotide sequence ID" value="NZ_JACHGF010000015.1"/>
</dbReference>
<protein>
    <submittedName>
        <fullName evidence="6">Polygalacturonase</fullName>
    </submittedName>
</protein>
<comment type="caution">
    <text evidence="6">The sequence shown here is derived from an EMBL/GenBank/DDBJ whole genome shotgun (WGS) entry which is preliminary data.</text>
</comment>
<evidence type="ECO:0000256" key="3">
    <source>
        <dbReference type="ARBA" id="ARBA00023295"/>
    </source>
</evidence>
<organism evidence="6 7">
    <name type="scientific">Rhabdobacter roseus</name>
    <dbReference type="NCBI Taxonomy" id="1655419"/>
    <lineage>
        <taxon>Bacteria</taxon>
        <taxon>Pseudomonadati</taxon>
        <taxon>Bacteroidota</taxon>
        <taxon>Cytophagia</taxon>
        <taxon>Cytophagales</taxon>
        <taxon>Cytophagaceae</taxon>
        <taxon>Rhabdobacter</taxon>
    </lineage>
</organism>
<evidence type="ECO:0000256" key="2">
    <source>
        <dbReference type="ARBA" id="ARBA00022801"/>
    </source>
</evidence>
<evidence type="ECO:0000256" key="5">
    <source>
        <dbReference type="SAM" id="SignalP"/>
    </source>
</evidence>
<dbReference type="Pfam" id="PF00295">
    <property type="entry name" value="Glyco_hydro_28"/>
    <property type="match status" value="1"/>
</dbReference>
<dbReference type="EMBL" id="JACHGF010000015">
    <property type="protein sequence ID" value="MBB5287243.1"/>
    <property type="molecule type" value="Genomic_DNA"/>
</dbReference>